<name>A0A840V574_9BACT</name>
<accession>A0A840V574</accession>
<evidence type="ECO:0000313" key="1">
    <source>
        <dbReference type="EMBL" id="MBB5353407.1"/>
    </source>
</evidence>
<evidence type="ECO:0000313" key="2">
    <source>
        <dbReference type="Proteomes" id="UP000557717"/>
    </source>
</evidence>
<keyword evidence="2" id="KW-1185">Reference proteome</keyword>
<organism evidence="1 2">
    <name type="scientific">Haloferula luteola</name>
    <dbReference type="NCBI Taxonomy" id="595692"/>
    <lineage>
        <taxon>Bacteria</taxon>
        <taxon>Pseudomonadati</taxon>
        <taxon>Verrucomicrobiota</taxon>
        <taxon>Verrucomicrobiia</taxon>
        <taxon>Verrucomicrobiales</taxon>
        <taxon>Verrucomicrobiaceae</taxon>
        <taxon>Haloferula</taxon>
    </lineage>
</organism>
<sequence>MKPIVQNNAQSESHTQRSTEFFLLKHPKPEPICTTLLGCFDVFELGRGDEGAGLNTLVSLCAVLSNLGGPDACIKQGNHELDAHLDWVVAGDQSTRQLRIMALDKLSRRQAIWLRKAELLRAQDQDVRKWESGKAYGARTKGDEMEKLVELIGRGECHSPLDEESAFKQLLFNARSPVKVFQEQPHVYFEGTASKSFERLLERCHLGHAFVSLTPTSIAHSEETLSVYQAISGGRQLESGAIIRGNAVTIMPMSLAKSLIEDERHFGPDVLLLSDVPWEPMRSFSRSQNKISPPMIEVHFEGALERILVARFEQSPWVSRAMNVSWRDELEHLRLWVNSRSGPGDESWPLTMRLFGSLGFGLSLLTEQGGRFLPKVEGSAVGSLTRFVIQRSIFAKQWIAMRDHETDLRRIAASMVSKLNSQPQTSRDLARRFNDLRIVDCRKILRGLISTGHVKCSGDVDSPDSTFTLIEHRG</sequence>
<proteinExistence type="predicted"/>
<dbReference type="Proteomes" id="UP000557717">
    <property type="component" value="Unassembled WGS sequence"/>
</dbReference>
<dbReference type="AlphaFoldDB" id="A0A840V574"/>
<reference evidence="1 2" key="1">
    <citation type="submission" date="2020-08" db="EMBL/GenBank/DDBJ databases">
        <title>Genomic Encyclopedia of Type Strains, Phase IV (KMG-IV): sequencing the most valuable type-strain genomes for metagenomic binning, comparative biology and taxonomic classification.</title>
        <authorList>
            <person name="Goeker M."/>
        </authorList>
    </citation>
    <scope>NUCLEOTIDE SEQUENCE [LARGE SCALE GENOMIC DNA]</scope>
    <source>
        <strain evidence="1 2">YC6886</strain>
    </source>
</reference>
<protein>
    <submittedName>
        <fullName evidence="1">Uncharacterized protein</fullName>
    </submittedName>
</protein>
<comment type="caution">
    <text evidence="1">The sequence shown here is derived from an EMBL/GenBank/DDBJ whole genome shotgun (WGS) entry which is preliminary data.</text>
</comment>
<gene>
    <name evidence="1" type="ORF">HNR46_003664</name>
</gene>
<dbReference type="EMBL" id="JACHFD010000025">
    <property type="protein sequence ID" value="MBB5353407.1"/>
    <property type="molecule type" value="Genomic_DNA"/>
</dbReference>
<dbReference type="RefSeq" id="WP_184021281.1">
    <property type="nucleotide sequence ID" value="NZ_JACHFD010000025.1"/>
</dbReference>